<keyword evidence="1" id="KW-0547">Nucleotide-binding</keyword>
<keyword evidence="1" id="KW-0378">Hydrolase</keyword>
<name>J0S6T1_9EURY</name>
<protein>
    <submittedName>
        <fullName evidence="1">Nucleic acid binding OB-fold tRNA/helicase-type</fullName>
    </submittedName>
</protein>
<reference evidence="1 2" key="1">
    <citation type="submission" date="2011-08" db="EMBL/GenBank/DDBJ databases">
        <title>The complete genome of Methanofollis liminatans DSM 4140.</title>
        <authorList>
            <consortium name="US DOE Joint Genome Institute (JGI-PGF)"/>
            <person name="Lucas S."/>
            <person name="Han J."/>
            <person name="Lapidus A."/>
            <person name="Bruce D."/>
            <person name="Goodwin L."/>
            <person name="Pitluck S."/>
            <person name="Peters L."/>
            <person name="Kyrpides N."/>
            <person name="Mavromatis K."/>
            <person name="Ivanova N."/>
            <person name="Mikhailova N."/>
            <person name="Lu M."/>
            <person name="Detter J.C."/>
            <person name="Tapia R."/>
            <person name="Han C."/>
            <person name="Land M."/>
            <person name="Hauser L."/>
            <person name="Markowitz V."/>
            <person name="Cheng J.-F."/>
            <person name="Hugenholtz P."/>
            <person name="Woyke T."/>
            <person name="Wu D."/>
            <person name="Spring S."/>
            <person name="Schuler E."/>
            <person name="Brambilla E."/>
            <person name="Klenk H.-P."/>
            <person name="Eisen J.A."/>
        </authorList>
    </citation>
    <scope>NUCLEOTIDE SEQUENCE [LARGE SCALE GENOMIC DNA]</scope>
    <source>
        <strain evidence="1 2">DSM 4140</strain>
    </source>
</reference>
<dbReference type="EMBL" id="CM001555">
    <property type="protein sequence ID" value="EJG06254.1"/>
    <property type="molecule type" value="Genomic_DNA"/>
</dbReference>
<gene>
    <name evidence="1" type="ORF">Metli_0282</name>
</gene>
<sequence>MRAEYYDMLDRRENMALIILIGIFLLLLAAHGALAAAGSATFAAPWAPEAEDGTFVAVRGTVDDLRHLTGGHLSVTVGGATVFIPARVSDRLDLKEGLNVSVAGTVQTYLGEKEIVVQFPGDVAVT</sequence>
<evidence type="ECO:0000313" key="2">
    <source>
        <dbReference type="Proteomes" id="UP000005095"/>
    </source>
</evidence>
<dbReference type="HOGENOM" id="CLU_159735_0_0_2"/>
<dbReference type="AlphaFoldDB" id="J0S6T1"/>
<keyword evidence="1" id="KW-0067">ATP-binding</keyword>
<dbReference type="GO" id="GO:0004386">
    <property type="term" value="F:helicase activity"/>
    <property type="evidence" value="ECO:0007669"/>
    <property type="project" value="UniProtKB-KW"/>
</dbReference>
<evidence type="ECO:0000313" key="1">
    <source>
        <dbReference type="EMBL" id="EJG06254.1"/>
    </source>
</evidence>
<dbReference type="Proteomes" id="UP000005095">
    <property type="component" value="Chromosome"/>
</dbReference>
<keyword evidence="1" id="KW-0347">Helicase</keyword>
<dbReference type="STRING" id="28892.Metli_0282"/>
<organism evidence="1 2">
    <name type="scientific">Methanofollis liminatans DSM 4140</name>
    <dbReference type="NCBI Taxonomy" id="28892"/>
    <lineage>
        <taxon>Archaea</taxon>
        <taxon>Methanobacteriati</taxon>
        <taxon>Methanobacteriota</taxon>
        <taxon>Stenosarchaea group</taxon>
        <taxon>Methanomicrobia</taxon>
        <taxon>Methanomicrobiales</taxon>
        <taxon>Methanomicrobiaceae</taxon>
        <taxon>Methanofollis</taxon>
    </lineage>
</organism>
<accession>J0S6T1</accession>
<keyword evidence="2" id="KW-1185">Reference proteome</keyword>
<proteinExistence type="predicted"/>